<protein>
    <submittedName>
        <fullName evidence="2">Uncharacterized protein</fullName>
    </submittedName>
</protein>
<sequence>MADQPSETDADDVEYAIDGTEHSRDGYGNLVTVEEQREMLEEEERLHRAMKDMRAQREASVRAAFPVAFSIPQAVYTAASENPQQLSDADRARILARGDVHARALVSPRDLTQAERYRILGWPAPDVVEQRIRAATRPTGTELSTPAELFAKAERQGTDTLTPIERHLLGQGFRVEGSAFEDDDFSDEEQERANKKAKNVASTLFSQFGIPGNQEAYAAAGKEEGVNLQIVAAALMQSINAHSRKHAAKFGQPIPALWKAPGPSARYPLGQPPDQPAEASTGQPAEEPAEKPARKPAEEQEDESARVPEPARLPAEFLVGPGTPFFRRQLESSSAATQAGFGLPGQPPFQPPQWPGFGSGLPGSHGLTGAPGGLGLPGAPGGLGLPGAPGASTTSSPGVQEGQAASDGPGPAEAAGILEEITKALLYIHGARRAKHMGRDEFDDRFNSIVASIHGLADRFNAAAPPAPPHPFVRGLPRSQITLPPPRRVLGPNPFGLRLSHDGNSVSSADRNVTRDNEPPRWSTQVAPRTIWSATIPHRMMEPSRRGMAIDEFITSIQTWTDKEEAAWRNYRAARAAARGVGQEAEPELEPEAQPPLFFHTPPGWPMSSSSEKPPFIVYYESVQDTDAAKAWPSGAIQYAKHKWDAMTDDEKAVYATLCEDQRRQAWIETFRFPRLLR</sequence>
<dbReference type="EMBL" id="AWTV01000009">
    <property type="protein sequence ID" value="KIH88777.1"/>
    <property type="molecule type" value="Genomic_DNA"/>
</dbReference>
<reference evidence="2 3" key="1">
    <citation type="journal article" date="2014" name="BMC Genomics">
        <title>Comparative genomics of the major fungal agents of human and animal Sporotrichosis: Sporothrix schenckii and Sporothrix brasiliensis.</title>
        <authorList>
            <person name="Teixeira M.M."/>
            <person name="de Almeida L.G."/>
            <person name="Kubitschek-Barreira P."/>
            <person name="Alves F.L."/>
            <person name="Kioshima E.S."/>
            <person name="Abadio A.K."/>
            <person name="Fernandes L."/>
            <person name="Derengowski L.S."/>
            <person name="Ferreira K.S."/>
            <person name="Souza R.C."/>
            <person name="Ruiz J.C."/>
            <person name="de Andrade N.C."/>
            <person name="Paes H.C."/>
            <person name="Nicola A.M."/>
            <person name="Albuquerque P."/>
            <person name="Gerber A.L."/>
            <person name="Martins V.P."/>
            <person name="Peconick L.D."/>
            <person name="Neto A.V."/>
            <person name="Chaucanez C.B."/>
            <person name="Silva P.A."/>
            <person name="Cunha O.L."/>
            <person name="de Oliveira F.F."/>
            <person name="dos Santos T.C."/>
            <person name="Barros A.L."/>
            <person name="Soares M.A."/>
            <person name="de Oliveira L.M."/>
            <person name="Marini M.M."/>
            <person name="Villalobos-Duno H."/>
            <person name="Cunha M.M."/>
            <person name="de Hoog S."/>
            <person name="da Silveira J.F."/>
            <person name="Henrissat B."/>
            <person name="Nino-Vega G.A."/>
            <person name="Cisalpino P.S."/>
            <person name="Mora-Montes H.M."/>
            <person name="Almeida S.R."/>
            <person name="Stajich J.E."/>
            <person name="Lopes-Bezerra L.M."/>
            <person name="Vasconcelos A.T."/>
            <person name="Felipe M.S."/>
        </authorList>
    </citation>
    <scope>NUCLEOTIDE SEQUENCE [LARGE SCALE GENOMIC DNA]</scope>
    <source>
        <strain evidence="2 3">5110</strain>
    </source>
</reference>
<proteinExistence type="predicted"/>
<keyword evidence="3" id="KW-1185">Reference proteome</keyword>
<feature type="region of interest" description="Disordered" evidence="1">
    <location>
        <begin position="259"/>
        <end position="413"/>
    </location>
</feature>
<feature type="compositionally biased region" description="Gly residues" evidence="1">
    <location>
        <begin position="369"/>
        <end position="387"/>
    </location>
</feature>
<feature type="compositionally biased region" description="Basic and acidic residues" evidence="1">
    <location>
        <begin position="288"/>
        <end position="306"/>
    </location>
</feature>
<organism evidence="2 3">
    <name type="scientific">Sporothrix brasiliensis 5110</name>
    <dbReference type="NCBI Taxonomy" id="1398154"/>
    <lineage>
        <taxon>Eukaryota</taxon>
        <taxon>Fungi</taxon>
        <taxon>Dikarya</taxon>
        <taxon>Ascomycota</taxon>
        <taxon>Pezizomycotina</taxon>
        <taxon>Sordariomycetes</taxon>
        <taxon>Sordariomycetidae</taxon>
        <taxon>Ophiostomatales</taxon>
        <taxon>Ophiostomataceae</taxon>
        <taxon>Sporothrix</taxon>
    </lineage>
</organism>
<accession>A0A0C2IUW2</accession>
<dbReference type="OrthoDB" id="10595412at2759"/>
<feature type="region of interest" description="Disordered" evidence="1">
    <location>
        <begin position="1"/>
        <end position="27"/>
    </location>
</feature>
<evidence type="ECO:0000313" key="3">
    <source>
        <dbReference type="Proteomes" id="UP000031575"/>
    </source>
</evidence>
<dbReference type="RefSeq" id="XP_040616787.1">
    <property type="nucleotide sequence ID" value="XM_040765103.1"/>
</dbReference>
<dbReference type="HOGENOM" id="CLU_026032_0_0_1"/>
<dbReference type="Proteomes" id="UP000031575">
    <property type="component" value="Unassembled WGS sequence"/>
</dbReference>
<comment type="caution">
    <text evidence="2">The sequence shown here is derived from an EMBL/GenBank/DDBJ whole genome shotgun (WGS) entry which is preliminary data.</text>
</comment>
<evidence type="ECO:0000256" key="1">
    <source>
        <dbReference type="SAM" id="MobiDB-lite"/>
    </source>
</evidence>
<feature type="region of interest" description="Disordered" evidence="1">
    <location>
        <begin position="501"/>
        <end position="525"/>
    </location>
</feature>
<evidence type="ECO:0000313" key="2">
    <source>
        <dbReference type="EMBL" id="KIH88777.1"/>
    </source>
</evidence>
<dbReference type="VEuPathDB" id="FungiDB:SPBR_06847"/>
<dbReference type="GeneID" id="63680024"/>
<dbReference type="AlphaFoldDB" id="A0A0C2IUW2"/>
<feature type="compositionally biased region" description="Pro residues" evidence="1">
    <location>
        <begin position="345"/>
        <end position="354"/>
    </location>
</feature>
<feature type="compositionally biased region" description="Acidic residues" evidence="1">
    <location>
        <begin position="1"/>
        <end position="15"/>
    </location>
</feature>
<gene>
    <name evidence="2" type="ORF">SPBR_06847</name>
</gene>
<feature type="compositionally biased region" description="Polar residues" evidence="1">
    <location>
        <begin position="502"/>
        <end position="511"/>
    </location>
</feature>
<name>A0A0C2IUW2_9PEZI</name>